<evidence type="ECO:0000259" key="12">
    <source>
        <dbReference type="PROSITE" id="PS51914"/>
    </source>
</evidence>
<dbReference type="SUPFAM" id="SSF50911">
    <property type="entry name" value="Mannose 6-phosphate receptor domain"/>
    <property type="match status" value="1"/>
</dbReference>
<dbReference type="Gene3D" id="2.70.130.10">
    <property type="entry name" value="Mannose-6-phosphate receptor binding domain"/>
    <property type="match status" value="1"/>
</dbReference>
<keyword evidence="4 11" id="KW-0732">Signal</keyword>
<keyword evidence="8" id="KW-0325">Glycoprotein</keyword>
<feature type="chain" id="PRO_5017679002" description="MRH domain-containing protein" evidence="11">
    <location>
        <begin position="24"/>
        <end position="356"/>
    </location>
</feature>
<keyword evidence="5 10" id="KW-1133">Transmembrane helix</keyword>
<protein>
    <recommendedName>
        <fullName evidence="12">MRH domain-containing protein</fullName>
    </recommendedName>
</protein>
<dbReference type="SMART" id="SM01404">
    <property type="entry name" value="CIMR"/>
    <property type="match status" value="1"/>
</dbReference>
<dbReference type="InterPro" id="IPR009011">
    <property type="entry name" value="Man6P_isomerase_rcpt-bd_dom_sf"/>
</dbReference>
<proteinExistence type="predicted"/>
<feature type="non-terminal residue" evidence="13">
    <location>
        <position position="1"/>
    </location>
</feature>
<name>A0A3E2H0B6_SCYLI</name>
<dbReference type="GO" id="GO:0010008">
    <property type="term" value="C:endosome membrane"/>
    <property type="evidence" value="ECO:0007669"/>
    <property type="project" value="UniProtKB-SubCell"/>
</dbReference>
<evidence type="ECO:0000256" key="4">
    <source>
        <dbReference type="ARBA" id="ARBA00022729"/>
    </source>
</evidence>
<dbReference type="OMA" id="RTKSTIM"/>
<evidence type="ECO:0000256" key="2">
    <source>
        <dbReference type="ARBA" id="ARBA00022448"/>
    </source>
</evidence>
<evidence type="ECO:0000256" key="1">
    <source>
        <dbReference type="ARBA" id="ARBA00004308"/>
    </source>
</evidence>
<keyword evidence="7" id="KW-1015">Disulfide bond</keyword>
<sequence>MHISTLPVTALLALVAHSQCAGAASSDSDPKTVPDPCTITNSAGAFFDLGALSILPPDEDKKASNRWKKTDSWHSKGYDTGTNYTLNICAPVAEILDDVVGVEQKLWKNVSAYYETGGKTYSLGQQSSTLISRGKRIVLRYTDGSPCATSRKREAKKYDDDDEDEDEDEDNGKEEIVRRKSTHISFLCEKDPLVTQPSVSFVDKSPDDCAYFFEVRSYEACGGTEPTKEGVGPGAVFAIIGGIAILVYFLGGVFYQRNVAHARGLRQLPNYSMWAGIGNFIKVCWQSCIWRMKRALFPRVTTFFIIATSSCARFLPSRRGYNTLSTSANGNGRGGRRSRAEDENRLIDQLDEEWDD</sequence>
<organism evidence="13 14">
    <name type="scientific">Scytalidium lignicola</name>
    <name type="common">Hyphomycete</name>
    <dbReference type="NCBI Taxonomy" id="5539"/>
    <lineage>
        <taxon>Eukaryota</taxon>
        <taxon>Fungi</taxon>
        <taxon>Dikarya</taxon>
        <taxon>Ascomycota</taxon>
        <taxon>Pezizomycotina</taxon>
        <taxon>Leotiomycetes</taxon>
        <taxon>Leotiomycetes incertae sedis</taxon>
        <taxon>Scytalidium</taxon>
    </lineage>
</organism>
<feature type="transmembrane region" description="Helical" evidence="10">
    <location>
        <begin position="235"/>
        <end position="255"/>
    </location>
</feature>
<evidence type="ECO:0000256" key="6">
    <source>
        <dbReference type="ARBA" id="ARBA00023136"/>
    </source>
</evidence>
<evidence type="ECO:0000256" key="8">
    <source>
        <dbReference type="ARBA" id="ARBA00023180"/>
    </source>
</evidence>
<feature type="region of interest" description="Disordered" evidence="9">
    <location>
        <begin position="150"/>
        <end position="174"/>
    </location>
</feature>
<dbReference type="InterPro" id="IPR044865">
    <property type="entry name" value="MRH_dom"/>
</dbReference>
<feature type="non-terminal residue" evidence="13">
    <location>
        <position position="356"/>
    </location>
</feature>
<evidence type="ECO:0000256" key="7">
    <source>
        <dbReference type="ARBA" id="ARBA00023157"/>
    </source>
</evidence>
<feature type="transmembrane region" description="Helical" evidence="10">
    <location>
        <begin position="296"/>
        <end position="315"/>
    </location>
</feature>
<evidence type="ECO:0000256" key="9">
    <source>
        <dbReference type="SAM" id="MobiDB-lite"/>
    </source>
</evidence>
<dbReference type="GO" id="GO:0007034">
    <property type="term" value="P:vacuolar transport"/>
    <property type="evidence" value="ECO:0007669"/>
    <property type="project" value="TreeGrafter"/>
</dbReference>
<dbReference type="GO" id="GO:0000139">
    <property type="term" value="C:Golgi membrane"/>
    <property type="evidence" value="ECO:0007669"/>
    <property type="project" value="UniProtKB-SubCell"/>
</dbReference>
<accession>A0A3E2H0B6</accession>
<dbReference type="STRING" id="5539.A0A3E2H0B6"/>
<dbReference type="PANTHER" id="PTHR15071:SF0">
    <property type="entry name" value="MANNOSE 6-PHOSPHATE RECEPTOR-LIKE PROTEIN 1"/>
    <property type="match status" value="1"/>
</dbReference>
<comment type="subcellular location">
    <subcellularLocation>
        <location evidence="1">Endomembrane system</location>
    </subcellularLocation>
</comment>
<dbReference type="Proteomes" id="UP000258309">
    <property type="component" value="Unassembled WGS sequence"/>
</dbReference>
<comment type="caution">
    <text evidence="13">The sequence shown here is derived from an EMBL/GenBank/DDBJ whole genome shotgun (WGS) entry which is preliminary data.</text>
</comment>
<gene>
    <name evidence="13" type="ORF">B7463_g9520</name>
</gene>
<evidence type="ECO:0000313" key="14">
    <source>
        <dbReference type="Proteomes" id="UP000258309"/>
    </source>
</evidence>
<reference evidence="13 14" key="1">
    <citation type="submission" date="2018-05" db="EMBL/GenBank/DDBJ databases">
        <title>Draft genome sequence of Scytalidium lignicola DSM 105466, a ubiquitous saprotrophic fungus.</title>
        <authorList>
            <person name="Buettner E."/>
            <person name="Gebauer A.M."/>
            <person name="Hofrichter M."/>
            <person name="Liers C."/>
            <person name="Kellner H."/>
        </authorList>
    </citation>
    <scope>NUCLEOTIDE SEQUENCE [LARGE SCALE GENOMIC DNA]</scope>
    <source>
        <strain evidence="13 14">DSM 105466</strain>
    </source>
</reference>
<dbReference type="InterPro" id="IPR028927">
    <property type="entry name" value="Man-6-P_rcpt"/>
</dbReference>
<evidence type="ECO:0000256" key="3">
    <source>
        <dbReference type="ARBA" id="ARBA00022692"/>
    </source>
</evidence>
<dbReference type="PANTHER" id="PTHR15071">
    <property type="entry name" value="MANNOSE-6-PHOSPHATE RECEPTOR FAMILY MEMBER"/>
    <property type="match status" value="1"/>
</dbReference>
<dbReference type="EMBL" id="NCSJ02000239">
    <property type="protein sequence ID" value="RFU26819.1"/>
    <property type="molecule type" value="Genomic_DNA"/>
</dbReference>
<keyword evidence="2" id="KW-0813">Transport</keyword>
<keyword evidence="3 10" id="KW-0812">Transmembrane</keyword>
<evidence type="ECO:0000256" key="11">
    <source>
        <dbReference type="SAM" id="SignalP"/>
    </source>
</evidence>
<keyword evidence="14" id="KW-1185">Reference proteome</keyword>
<dbReference type="AlphaFoldDB" id="A0A3E2H0B6"/>
<evidence type="ECO:0000313" key="13">
    <source>
        <dbReference type="EMBL" id="RFU26819.1"/>
    </source>
</evidence>
<dbReference type="Pfam" id="PF02157">
    <property type="entry name" value="Man-6-P_recep"/>
    <property type="match status" value="1"/>
</dbReference>
<keyword evidence="6 10" id="KW-0472">Membrane</keyword>
<dbReference type="PROSITE" id="PS51914">
    <property type="entry name" value="MRH"/>
    <property type="match status" value="1"/>
</dbReference>
<dbReference type="GO" id="GO:0005770">
    <property type="term" value="C:late endosome"/>
    <property type="evidence" value="ECO:0007669"/>
    <property type="project" value="TreeGrafter"/>
</dbReference>
<feature type="domain" description="MRH" evidence="12">
    <location>
        <begin position="35"/>
        <end position="223"/>
    </location>
</feature>
<evidence type="ECO:0000256" key="10">
    <source>
        <dbReference type="SAM" id="Phobius"/>
    </source>
</evidence>
<dbReference type="FunFam" id="2.70.130.10:FF:000024">
    <property type="entry name" value="Putative vacuolar sorting receptor"/>
    <property type="match status" value="1"/>
</dbReference>
<feature type="signal peptide" evidence="11">
    <location>
        <begin position="1"/>
        <end position="23"/>
    </location>
</feature>
<evidence type="ECO:0000256" key="5">
    <source>
        <dbReference type="ARBA" id="ARBA00022989"/>
    </source>
</evidence>
<dbReference type="OrthoDB" id="4504960at2759"/>
<feature type="compositionally biased region" description="Acidic residues" evidence="9">
    <location>
        <begin position="160"/>
        <end position="172"/>
    </location>
</feature>